<dbReference type="PANTHER" id="PTHR46235">
    <property type="entry name" value="PHD FINGER-CONTAINING PROTEIN DDB_G0268158"/>
    <property type="match status" value="1"/>
</dbReference>
<dbReference type="SUPFAM" id="SSF53098">
    <property type="entry name" value="Ribonuclease H-like"/>
    <property type="match status" value="1"/>
</dbReference>
<evidence type="ECO:0000313" key="10">
    <source>
        <dbReference type="Proteomes" id="UP000075243"/>
    </source>
</evidence>
<dbReference type="CDD" id="cd15566">
    <property type="entry name" value="PHD3_NSD"/>
    <property type="match status" value="1"/>
</dbReference>
<keyword evidence="10" id="KW-1185">Reference proteome</keyword>
<evidence type="ECO:0000256" key="2">
    <source>
        <dbReference type="ARBA" id="ARBA00022723"/>
    </source>
</evidence>
<dbReference type="Pfam" id="PF26055">
    <property type="entry name" value="Mtase_EDM2"/>
    <property type="match status" value="1"/>
</dbReference>
<dbReference type="AlphaFoldDB" id="A0A151U6Q1"/>
<keyword evidence="6" id="KW-0539">Nucleus</keyword>
<evidence type="ECO:0000256" key="6">
    <source>
        <dbReference type="ARBA" id="ARBA00023242"/>
    </source>
</evidence>
<dbReference type="PROSITE" id="PS50994">
    <property type="entry name" value="INTEGRASE"/>
    <property type="match status" value="1"/>
</dbReference>
<dbReference type="GO" id="GO:0006338">
    <property type="term" value="P:chromatin remodeling"/>
    <property type="evidence" value="ECO:0007669"/>
    <property type="project" value="UniProtKB-ARBA"/>
</dbReference>
<dbReference type="InterPro" id="IPR036397">
    <property type="entry name" value="RNaseH_sf"/>
</dbReference>
<evidence type="ECO:0000313" key="9">
    <source>
        <dbReference type="EMBL" id="KYP74957.1"/>
    </source>
</evidence>
<dbReference type="InterPro" id="IPR055198">
    <property type="entry name" value="NSD_PHD"/>
</dbReference>
<dbReference type="InterPro" id="IPR055197">
    <property type="entry name" value="PHDvar_NSD"/>
</dbReference>
<proteinExistence type="predicted"/>
<dbReference type="SMART" id="SM00249">
    <property type="entry name" value="PHD"/>
    <property type="match status" value="3"/>
</dbReference>
<evidence type="ECO:0000256" key="3">
    <source>
        <dbReference type="ARBA" id="ARBA00022737"/>
    </source>
</evidence>
<dbReference type="GO" id="GO:0005634">
    <property type="term" value="C:nucleus"/>
    <property type="evidence" value="ECO:0007669"/>
    <property type="project" value="UniProtKB-SubCell"/>
</dbReference>
<dbReference type="EMBL" id="CM003604">
    <property type="protein sequence ID" value="KYP74957.1"/>
    <property type="molecule type" value="Genomic_DNA"/>
</dbReference>
<dbReference type="CDD" id="cd15565">
    <property type="entry name" value="PHD2_NSD"/>
    <property type="match status" value="1"/>
</dbReference>
<keyword evidence="3" id="KW-0677">Repeat</keyword>
<dbReference type="InterPro" id="IPR057670">
    <property type="entry name" value="SH3_retrovirus"/>
</dbReference>
<comment type="subcellular location">
    <subcellularLocation>
        <location evidence="1">Nucleus</location>
    </subcellularLocation>
</comment>
<dbReference type="InterPro" id="IPR058939">
    <property type="entry name" value="Mtase_EDM2"/>
</dbReference>
<evidence type="ECO:0000256" key="1">
    <source>
        <dbReference type="ARBA" id="ARBA00004123"/>
    </source>
</evidence>
<dbReference type="Pfam" id="PF22908">
    <property type="entry name" value="PHD_NSD"/>
    <property type="match status" value="1"/>
</dbReference>
<feature type="region of interest" description="Disordered" evidence="7">
    <location>
        <begin position="501"/>
        <end position="537"/>
    </location>
</feature>
<dbReference type="InterPro" id="IPR001584">
    <property type="entry name" value="Integrase_cat-core"/>
</dbReference>
<dbReference type="Gramene" id="C.cajan_07448.t">
    <property type="protein sequence ID" value="C.cajan_07448.t"/>
    <property type="gene ID" value="C.cajan_07448"/>
</dbReference>
<feature type="domain" description="Integrase catalytic" evidence="8">
    <location>
        <begin position="807"/>
        <end position="982"/>
    </location>
</feature>
<accession>A0A151U6Q1</accession>
<dbReference type="InterPro" id="IPR001965">
    <property type="entry name" value="Znf_PHD"/>
</dbReference>
<name>A0A151U6Q1_CAJCA</name>
<dbReference type="Gene3D" id="3.30.40.10">
    <property type="entry name" value="Zinc/RING finger domain, C3HC4 (zinc finger)"/>
    <property type="match status" value="2"/>
</dbReference>
<gene>
    <name evidence="9" type="ORF">KK1_007652</name>
</gene>
<dbReference type="Pfam" id="PF13976">
    <property type="entry name" value="gag_pre-integrs"/>
    <property type="match status" value="1"/>
</dbReference>
<dbReference type="InterPro" id="IPR054722">
    <property type="entry name" value="PolX-like_BBD"/>
</dbReference>
<evidence type="ECO:0000256" key="4">
    <source>
        <dbReference type="ARBA" id="ARBA00022771"/>
    </source>
</evidence>
<dbReference type="InterPro" id="IPR025724">
    <property type="entry name" value="GAG-pre-integrase_dom"/>
</dbReference>
<dbReference type="PANTHER" id="PTHR46235:SF3">
    <property type="entry name" value="PHD FINGER-CONTAINING PROTEIN DDB_G0268158"/>
    <property type="match status" value="1"/>
</dbReference>
<dbReference type="InterPro" id="IPR013083">
    <property type="entry name" value="Znf_RING/FYVE/PHD"/>
</dbReference>
<dbReference type="Gene3D" id="3.30.420.10">
    <property type="entry name" value="Ribonuclease H-like superfamily/Ribonuclease H"/>
    <property type="match status" value="1"/>
</dbReference>
<dbReference type="InterPro" id="IPR022702">
    <property type="entry name" value="Cytosine_MeTrfase1_RFD"/>
</dbReference>
<dbReference type="Pfam" id="PF22936">
    <property type="entry name" value="Pol_BBD"/>
    <property type="match status" value="1"/>
</dbReference>
<dbReference type="Pfam" id="PF23004">
    <property type="entry name" value="PHDvar_NSD"/>
    <property type="match status" value="1"/>
</dbReference>
<dbReference type="Pfam" id="PF00665">
    <property type="entry name" value="rve"/>
    <property type="match status" value="1"/>
</dbReference>
<dbReference type="GO" id="GO:0015074">
    <property type="term" value="P:DNA integration"/>
    <property type="evidence" value="ECO:0007669"/>
    <property type="project" value="InterPro"/>
</dbReference>
<protein>
    <submittedName>
        <fullName evidence="9">Retrovirus-related Pol polyprotein from transposon TNT 1-94</fullName>
    </submittedName>
</protein>
<evidence type="ECO:0000259" key="8">
    <source>
        <dbReference type="PROSITE" id="PS50994"/>
    </source>
</evidence>
<dbReference type="Proteomes" id="UP000075243">
    <property type="component" value="Chromosome 2"/>
</dbReference>
<reference evidence="9 10" key="1">
    <citation type="journal article" date="2012" name="Nat. Biotechnol.">
        <title>Draft genome sequence of pigeonpea (Cajanus cajan), an orphan legume crop of resource-poor farmers.</title>
        <authorList>
            <person name="Varshney R.K."/>
            <person name="Chen W."/>
            <person name="Li Y."/>
            <person name="Bharti A.K."/>
            <person name="Saxena R.K."/>
            <person name="Schlueter J.A."/>
            <person name="Donoghue M.T."/>
            <person name="Azam S."/>
            <person name="Fan G."/>
            <person name="Whaley A.M."/>
            <person name="Farmer A.D."/>
            <person name="Sheridan J."/>
            <person name="Iwata A."/>
            <person name="Tuteja R."/>
            <person name="Penmetsa R.V."/>
            <person name="Wu W."/>
            <person name="Upadhyaya H.D."/>
            <person name="Yang S.P."/>
            <person name="Shah T."/>
            <person name="Saxena K.B."/>
            <person name="Michael T."/>
            <person name="McCombie W.R."/>
            <person name="Yang B."/>
            <person name="Zhang G."/>
            <person name="Yang H."/>
            <person name="Wang J."/>
            <person name="Spillane C."/>
            <person name="Cook D.R."/>
            <person name="May G.D."/>
            <person name="Xu X."/>
            <person name="Jackson S.A."/>
        </authorList>
    </citation>
    <scope>NUCLEOTIDE SEQUENCE [LARGE SCALE GENOMIC DNA]</scope>
    <source>
        <strain evidence="10">cv. Asha</strain>
    </source>
</reference>
<keyword evidence="2" id="KW-0479">Metal-binding</keyword>
<keyword evidence="4" id="KW-0863">Zinc-finger</keyword>
<sequence length="1122" mass="126896">MASSDDEGEAQPLSIVNYHFQDDDEGPVSFSVLPIQWSESESPVGKKKQVFLNGYVDNGLKKFFTQVVAWRFDLSYVRPEISVLSKDVKWIKLERPRKSYEDIIRTILITIHFLSYVKKYPDTSAKSLWDNLSKKKEFRSYEVMPSQKDLLNHMVLMGEAAKRDDVLAKSKLLLMVLEDKDKPNIRKLSDEEVKDLARPGFIIDDIDNDMIDEAVEDSDGEEELFDSVCAICDNGGELLCCDGKCMRSFHANEEDGEESACASLGFSQKEVDEIQNFYCKNCEYNQHQCFACGALGCSDKFSGAEVFKCASATCGFFYHPHCVAKLLHKLVEDAPKELERKIAAGGPFTCPTHYCRVCKEMEDKKKHDSQFAVCRRCPKSYHRKCLPRTIAFDDIEDEGIITRAWEGLLPNNRILIYCLKHEIDDELGTPIRDHIKFPQVKAATVREINTEENVKPGTKERVILNKNDIDSENLFGKRTIAKVSKLSGKISSGKVGDKKSVKISESNISRNKTNEASRRSLNESKRPAKKLSSTLPPLDADSEKRLLALFKEATSSITLENVIKEHKFASTHTHSLKNVVEKTITLGKLEGSVEAVRTALRMLEDGHNIRDAEAVCGPDVLNQIFKWKDKLKVYLAPFLIGNRYSSYGRHFTQVEKLEGFSSMSPLKSPYLITLADGSRIAPKGIGQVSMSSSLNLNSVLFIPNCPFNLISVSQLTKSLNCSVSFNAESFVIQERGTGRKIGAGHESGGLYYFEMQPPVSCVAVLSPKLLHDRLGHPCLSKLKLLVPSLQKLAELGCESCQLGKHVRSSFPKQTDKRCNSIFTTIHSDIWGPSRVTSFGFRYFVTFIDEFSRCTWVYLMKDRSELLSIFMSFFNEIKNQFGRLIKIFRSDNAKEYFSSELSSFLSSQGVLHQSTCPHTPQQNGIAERKNRHLVETARTLMLNANVPVHHWGDAILTSCFLINRMPSSSLENKIPYSIIYPKEPLFHVSPRVFGCTCFVHNVSPGLDKLSARAIKCVFLGYSRLQKGYKCYSPETTNSFFIVDKLHWYVQNGDTIVDFCCGANDFSILMKKKLDETGKRCSYKNFDLLPTKVIKRFQVITYYSNSCNSIFAHCHCNAWFLILN</sequence>
<dbReference type="InterPro" id="IPR012337">
    <property type="entry name" value="RNaseH-like_sf"/>
</dbReference>
<dbReference type="Pfam" id="PF25597">
    <property type="entry name" value="SH3_retrovirus"/>
    <property type="match status" value="1"/>
</dbReference>
<evidence type="ECO:0000256" key="5">
    <source>
        <dbReference type="ARBA" id="ARBA00022833"/>
    </source>
</evidence>
<dbReference type="Pfam" id="PF12047">
    <property type="entry name" value="DNMT1-RFD"/>
    <property type="match status" value="1"/>
</dbReference>
<feature type="compositionally biased region" description="Basic and acidic residues" evidence="7">
    <location>
        <begin position="512"/>
        <end position="526"/>
    </location>
</feature>
<evidence type="ECO:0000256" key="7">
    <source>
        <dbReference type="SAM" id="MobiDB-lite"/>
    </source>
</evidence>
<keyword evidence="5" id="KW-0862">Zinc</keyword>
<dbReference type="GO" id="GO:0003676">
    <property type="term" value="F:nucleic acid binding"/>
    <property type="evidence" value="ECO:0007669"/>
    <property type="project" value="InterPro"/>
</dbReference>
<organism evidence="9 10">
    <name type="scientific">Cajanus cajan</name>
    <name type="common">Pigeon pea</name>
    <name type="synonym">Cajanus indicus</name>
    <dbReference type="NCBI Taxonomy" id="3821"/>
    <lineage>
        <taxon>Eukaryota</taxon>
        <taxon>Viridiplantae</taxon>
        <taxon>Streptophyta</taxon>
        <taxon>Embryophyta</taxon>
        <taxon>Tracheophyta</taxon>
        <taxon>Spermatophyta</taxon>
        <taxon>Magnoliopsida</taxon>
        <taxon>eudicotyledons</taxon>
        <taxon>Gunneridae</taxon>
        <taxon>Pentapetalae</taxon>
        <taxon>rosids</taxon>
        <taxon>fabids</taxon>
        <taxon>Fabales</taxon>
        <taxon>Fabaceae</taxon>
        <taxon>Papilionoideae</taxon>
        <taxon>50 kb inversion clade</taxon>
        <taxon>NPAAA clade</taxon>
        <taxon>indigoferoid/millettioid clade</taxon>
        <taxon>Phaseoleae</taxon>
        <taxon>Cajanus</taxon>
    </lineage>
</organism>
<dbReference type="GO" id="GO:0008270">
    <property type="term" value="F:zinc ion binding"/>
    <property type="evidence" value="ECO:0007669"/>
    <property type="project" value="UniProtKB-KW"/>
</dbReference>